<feature type="region of interest" description="Disordered" evidence="3">
    <location>
        <begin position="117"/>
        <end position="157"/>
    </location>
</feature>
<dbReference type="GO" id="GO:0030274">
    <property type="term" value="F:LIM domain binding"/>
    <property type="evidence" value="ECO:0007669"/>
    <property type="project" value="UniProtKB-UniRule"/>
</dbReference>
<sequence length="617" mass="67437">MPRKRSGDGTAPPRQRQRKKKDNTNAMADMKMEMPSMSYEPQAMSNGMGHGMIPDDGSGAYGHVPDYYQYGGPTSAASGSMHNGYGPPSQLGGPPPGSATPMGFQDPEVQAQLAGHPAYGMQPGTASQPPSMLPTPGPMPGTAPNVANGVNSQAGSVPPNPMMIRHMPMGIPPPPLLEYRIHEMNKRLYCFAHDGVAAHNHLAWWEAFVHEFFDDDGKMSINAIESQEVTKRYVISRFMLIKFFRNLFDSGVKELCFIPRSTATERMTWNGLCALECDSAMMVTKLDKPVIALAQTDARMFIEFAAYDDTCGYRIKGFNLELRNTQEFISPNVNLDPDTQERLRHGLTTCGFPNRSYNFLKLSVIVESMMPIVTHCKNNPSVSPREGLKTVLFEYHLRQKNANPGNIPQQNIMPVPPVEEPVKKQARKRTRKPNNTNTAGSGTPGKQRKGNSRVSPAHPTNNFSMNPNYPVQQYPQEVLVVGEPSLMGNDFSEDDERSISRIENTQFDVTGGMGHMGANQIGMLQPPANGSGGLPSNGTIAPPSMYSRQNSFNYGPDLGPPPQAASVGRGPPSNQQSLSMLQPPPSYESSMMANSWNGGMNTGNMNTPLMAQAICDQ</sequence>
<evidence type="ECO:0000259" key="4">
    <source>
        <dbReference type="PROSITE" id="PS51957"/>
    </source>
</evidence>
<feature type="compositionally biased region" description="Pro residues" evidence="3">
    <location>
        <begin position="131"/>
        <end position="141"/>
    </location>
</feature>
<dbReference type="Proteomes" id="UP000492821">
    <property type="component" value="Unassembled WGS sequence"/>
</dbReference>
<feature type="compositionally biased region" description="Polar residues" evidence="3">
    <location>
        <begin position="401"/>
        <end position="412"/>
    </location>
</feature>
<proteinExistence type="inferred from homology"/>
<feature type="domain" description="LIM interaction" evidence="4">
    <location>
        <begin position="477"/>
        <end position="516"/>
    </location>
</feature>
<comment type="similarity">
    <text evidence="1 2">Belongs to the LDB family.</text>
</comment>
<evidence type="ECO:0000256" key="2">
    <source>
        <dbReference type="PROSITE-ProRule" id="PRU01302"/>
    </source>
</evidence>
<reference evidence="5" key="1">
    <citation type="journal article" date="2013" name="Genetics">
        <title>The draft genome and transcriptome of Panagrellus redivivus are shaped by the harsh demands of a free-living lifestyle.</title>
        <authorList>
            <person name="Srinivasan J."/>
            <person name="Dillman A.R."/>
            <person name="Macchietto M.G."/>
            <person name="Heikkinen L."/>
            <person name="Lakso M."/>
            <person name="Fracchia K.M."/>
            <person name="Antoshechkin I."/>
            <person name="Mortazavi A."/>
            <person name="Wong G."/>
            <person name="Sternberg P.W."/>
        </authorList>
    </citation>
    <scope>NUCLEOTIDE SEQUENCE [LARGE SCALE GENOMIC DNA]</scope>
    <source>
        <strain evidence="5">MT8872</strain>
    </source>
</reference>
<dbReference type="AlphaFoldDB" id="A0A7E4VVF2"/>
<organism evidence="5 6">
    <name type="scientific">Panagrellus redivivus</name>
    <name type="common">Microworm</name>
    <dbReference type="NCBI Taxonomy" id="6233"/>
    <lineage>
        <taxon>Eukaryota</taxon>
        <taxon>Metazoa</taxon>
        <taxon>Ecdysozoa</taxon>
        <taxon>Nematoda</taxon>
        <taxon>Chromadorea</taxon>
        <taxon>Rhabditida</taxon>
        <taxon>Tylenchina</taxon>
        <taxon>Panagrolaimomorpha</taxon>
        <taxon>Panagrolaimoidea</taxon>
        <taxon>Panagrolaimidae</taxon>
        <taxon>Panagrellus</taxon>
    </lineage>
</organism>
<feature type="region of interest" description="Disordered" evidence="3">
    <location>
        <begin position="401"/>
        <end position="467"/>
    </location>
</feature>
<dbReference type="InterPro" id="IPR029005">
    <property type="entry name" value="LIM-bd/SEUSS"/>
</dbReference>
<evidence type="ECO:0000256" key="3">
    <source>
        <dbReference type="SAM" id="MobiDB-lite"/>
    </source>
</evidence>
<evidence type="ECO:0000313" key="5">
    <source>
        <dbReference type="Proteomes" id="UP000492821"/>
    </source>
</evidence>
<dbReference type="Pfam" id="PF01803">
    <property type="entry name" value="LIM_bind"/>
    <property type="match status" value="1"/>
</dbReference>
<reference evidence="6" key="2">
    <citation type="submission" date="2020-10" db="UniProtKB">
        <authorList>
            <consortium name="WormBaseParasite"/>
        </authorList>
    </citation>
    <scope>IDENTIFICATION</scope>
</reference>
<evidence type="ECO:0000313" key="6">
    <source>
        <dbReference type="WBParaSite" id="Pan_g3947.t2"/>
    </source>
</evidence>
<dbReference type="Pfam" id="PF17916">
    <property type="entry name" value="LID"/>
    <property type="match status" value="1"/>
</dbReference>
<feature type="region of interest" description="Disordered" evidence="3">
    <location>
        <begin position="547"/>
        <end position="595"/>
    </location>
</feature>
<feature type="region of interest" description="Disordered" evidence="3">
    <location>
        <begin position="79"/>
        <end position="105"/>
    </location>
</feature>
<accession>A0A7E4VVF2</accession>
<keyword evidence="5" id="KW-1185">Reference proteome</keyword>
<name>A0A7E4VVF2_PANRE</name>
<dbReference type="PANTHER" id="PTHR10378">
    <property type="entry name" value="LIM DOMAIN-BINDING PROTEIN"/>
    <property type="match status" value="1"/>
</dbReference>
<protein>
    <submittedName>
        <fullName evidence="6">LIM interaction domain (LID) domain-containing protein</fullName>
    </submittedName>
</protein>
<feature type="compositionally biased region" description="Polar residues" evidence="3">
    <location>
        <begin position="452"/>
        <end position="467"/>
    </location>
</feature>
<dbReference type="PROSITE" id="PS51957">
    <property type="entry name" value="LID"/>
    <property type="match status" value="1"/>
</dbReference>
<evidence type="ECO:0000256" key="1">
    <source>
        <dbReference type="ARBA" id="ARBA00006928"/>
    </source>
</evidence>
<dbReference type="InterPro" id="IPR041363">
    <property type="entry name" value="LID"/>
</dbReference>
<dbReference type="WBParaSite" id="Pan_g3947.t2">
    <property type="protein sequence ID" value="Pan_g3947.t2"/>
    <property type="gene ID" value="Pan_g3947"/>
</dbReference>
<feature type="region of interest" description="Disordered" evidence="3">
    <location>
        <begin position="1"/>
        <end position="28"/>
    </location>
</feature>